<feature type="transmembrane region" description="Helical" evidence="5">
    <location>
        <begin position="375"/>
        <end position="394"/>
    </location>
</feature>
<evidence type="ECO:0000256" key="4">
    <source>
        <dbReference type="ARBA" id="ARBA00023136"/>
    </source>
</evidence>
<dbReference type="PROSITE" id="PS51352">
    <property type="entry name" value="THIOREDOXIN_2"/>
    <property type="match status" value="1"/>
</dbReference>
<feature type="domain" description="Thioredoxin" evidence="7">
    <location>
        <begin position="19"/>
        <end position="140"/>
    </location>
</feature>
<evidence type="ECO:0000256" key="6">
    <source>
        <dbReference type="SAM" id="SignalP"/>
    </source>
</evidence>
<feature type="chain" id="PRO_5004844474" description="Thioredoxin domain-containing protein" evidence="6">
    <location>
        <begin position="20"/>
        <end position="436"/>
    </location>
</feature>
<dbReference type="Pfam" id="PF00085">
    <property type="entry name" value="Thioredoxin"/>
    <property type="match status" value="1"/>
</dbReference>
<dbReference type="Pfam" id="PF13848">
    <property type="entry name" value="Thioredoxin_6"/>
    <property type="match status" value="1"/>
</dbReference>
<feature type="signal peptide" evidence="6">
    <location>
        <begin position="1"/>
        <end position="19"/>
    </location>
</feature>
<keyword evidence="3 5" id="KW-1133">Transmembrane helix</keyword>
<name>W4IU84_PLAFP</name>
<proteinExistence type="predicted"/>
<keyword evidence="6" id="KW-0732">Signal</keyword>
<dbReference type="CDD" id="cd02961">
    <property type="entry name" value="PDI_a_family"/>
    <property type="match status" value="1"/>
</dbReference>
<dbReference type="InterPro" id="IPR036249">
    <property type="entry name" value="Thioredoxin-like_sf"/>
</dbReference>
<organism evidence="8 9">
    <name type="scientific">Plasmodium falciparum (isolate Palo Alto / Uganda)</name>
    <dbReference type="NCBI Taxonomy" id="57270"/>
    <lineage>
        <taxon>Eukaryota</taxon>
        <taxon>Sar</taxon>
        <taxon>Alveolata</taxon>
        <taxon>Apicomplexa</taxon>
        <taxon>Aconoidasida</taxon>
        <taxon>Haemosporida</taxon>
        <taxon>Plasmodiidae</taxon>
        <taxon>Plasmodium</taxon>
        <taxon>Plasmodium (Laverania)</taxon>
    </lineage>
</organism>
<evidence type="ECO:0000256" key="2">
    <source>
        <dbReference type="ARBA" id="ARBA00022692"/>
    </source>
</evidence>
<evidence type="ECO:0000256" key="1">
    <source>
        <dbReference type="ARBA" id="ARBA00004167"/>
    </source>
</evidence>
<evidence type="ECO:0000256" key="5">
    <source>
        <dbReference type="SAM" id="Phobius"/>
    </source>
</evidence>
<comment type="subcellular location">
    <subcellularLocation>
        <location evidence="1">Membrane</location>
        <topology evidence="1">Single-pass membrane protein</topology>
    </subcellularLocation>
</comment>
<evidence type="ECO:0000313" key="8">
    <source>
        <dbReference type="EMBL" id="ETW52907.1"/>
    </source>
</evidence>
<dbReference type="InterPro" id="IPR013766">
    <property type="entry name" value="Thioredoxin_domain"/>
</dbReference>
<evidence type="ECO:0000259" key="7">
    <source>
        <dbReference type="PROSITE" id="PS51352"/>
    </source>
</evidence>
<evidence type="ECO:0000256" key="3">
    <source>
        <dbReference type="ARBA" id="ARBA00022989"/>
    </source>
</evidence>
<dbReference type="PANTHER" id="PTHR46426">
    <property type="entry name" value="PROTEIN DISULFIDE-ISOMERASE TMX3"/>
    <property type="match status" value="1"/>
</dbReference>
<dbReference type="PANTHER" id="PTHR46426:SF1">
    <property type="entry name" value="PROTEIN DISULFIDE-ISOMERASE TMX3"/>
    <property type="match status" value="1"/>
</dbReference>
<dbReference type="SUPFAM" id="SSF52833">
    <property type="entry name" value="Thioredoxin-like"/>
    <property type="match status" value="2"/>
</dbReference>
<dbReference type="EMBL" id="KI927387">
    <property type="protein sequence ID" value="ETW52907.1"/>
    <property type="molecule type" value="Genomic_DNA"/>
</dbReference>
<dbReference type="AlphaFoldDB" id="W4IU84"/>
<sequence>MIIKFLIFNLLLYLFRCNTKVNFTYPQNDFLRIDSENIEEAFENNDYWLINFYAPQCVYCKFIWDKLRYIQRSIQNENRTKIYFGEVNCDNQKGYTVCEIYGAMRVPQLKLFKGSELISTYSNDITNYNNIKSWIYYITTPLFVGVQDENELKSYETENNIFLTCSENLPADLFDVAKLYKEECYFINITNPDMCTRMNIKTNELHVMSAYNHSTYDLDTLDRELLKLFVNKNRFPLVMKIDHRNFFNIRSSGNNLMLLLLDMKKNPNAYILEYKQYAEKYKNHNDILFGYIDGKYYEENLELYGTDSDYYPQIIVFSKNPREYYFEGYFNIDNVDNIIYDVKNKRIYHKFEEFTKFRIILIKFKKHIKYILKKAFKTDFLSFIGFICSVIMIYKRLKVRNYIYIFIYIFQNNIQKIENVIIELKYICIIKMFHKL</sequence>
<protein>
    <recommendedName>
        <fullName evidence="7">Thioredoxin domain-containing protein</fullName>
    </recommendedName>
</protein>
<dbReference type="OrthoDB" id="427280at2759"/>
<dbReference type="Proteomes" id="UP000019103">
    <property type="component" value="Unassembled WGS sequence"/>
</dbReference>
<dbReference type="GO" id="GO:0005783">
    <property type="term" value="C:endoplasmic reticulum"/>
    <property type="evidence" value="ECO:0007669"/>
    <property type="project" value="TreeGrafter"/>
</dbReference>
<evidence type="ECO:0000313" key="9">
    <source>
        <dbReference type="Proteomes" id="UP000019103"/>
    </source>
</evidence>
<accession>W4IU84</accession>
<keyword evidence="4 5" id="KW-0472">Membrane</keyword>
<gene>
    <name evidence="8" type="ORF">PFUGPA_05215</name>
</gene>
<reference evidence="8 9" key="2">
    <citation type="submission" date="2013-02" db="EMBL/GenBank/DDBJ databases">
        <title>The Genome Sequence of Plasmodium falciparum Palo Alto/Uganda.</title>
        <authorList>
            <consortium name="The Broad Institute Genome Sequencing Platform"/>
            <consortium name="The Broad Institute Genome Sequencing Center for Infectious Disease"/>
            <person name="Neafsey D."/>
            <person name="Cheeseman I."/>
            <person name="Volkman S."/>
            <person name="Adams J."/>
            <person name="Walker B."/>
            <person name="Young S.K."/>
            <person name="Zeng Q."/>
            <person name="Gargeya S."/>
            <person name="Fitzgerald M."/>
            <person name="Haas B."/>
            <person name="Abouelleil A."/>
            <person name="Alvarado L."/>
            <person name="Arachchi H.M."/>
            <person name="Berlin A.M."/>
            <person name="Chapman S.B."/>
            <person name="Dewar J."/>
            <person name="Goldberg J."/>
            <person name="Griggs A."/>
            <person name="Gujja S."/>
            <person name="Hansen M."/>
            <person name="Howarth C."/>
            <person name="Imamovic A."/>
            <person name="Larimer J."/>
            <person name="McCowan C."/>
            <person name="Murphy C."/>
            <person name="Neiman D."/>
            <person name="Pearson M."/>
            <person name="Priest M."/>
            <person name="Roberts A."/>
            <person name="Saif S."/>
            <person name="Shea T."/>
            <person name="Sisk P."/>
            <person name="Sykes S."/>
            <person name="Wortman J."/>
            <person name="Nusbaum C."/>
            <person name="Birren B."/>
        </authorList>
    </citation>
    <scope>NUCLEOTIDE SEQUENCE [LARGE SCALE GENOMIC DNA]</scope>
    <source>
        <strain evidence="8 9">Palo Alto/Uganda</strain>
    </source>
</reference>
<dbReference type="Gene3D" id="3.40.30.10">
    <property type="entry name" value="Glutaredoxin"/>
    <property type="match status" value="2"/>
</dbReference>
<keyword evidence="2 5" id="KW-0812">Transmembrane</keyword>
<dbReference type="OMA" id="HCKRIWN"/>
<dbReference type="GO" id="GO:0016020">
    <property type="term" value="C:membrane"/>
    <property type="evidence" value="ECO:0007669"/>
    <property type="project" value="UniProtKB-SubCell"/>
</dbReference>
<dbReference type="InterPro" id="IPR052250">
    <property type="entry name" value="PDI_TMX3"/>
</dbReference>
<reference evidence="8 9" key="1">
    <citation type="submission" date="2013-02" db="EMBL/GenBank/DDBJ databases">
        <title>The Genome Annotation of Plasmodium falciparum Palo Alto/Uganda.</title>
        <authorList>
            <consortium name="The Broad Institute Genome Sequencing Platform"/>
            <consortium name="The Broad Institute Genome Sequencing Center for Infectious Disease"/>
            <person name="Neafsey D."/>
            <person name="Hoffman S."/>
            <person name="Volkman S."/>
            <person name="Rosenthal P."/>
            <person name="Walker B."/>
            <person name="Young S.K."/>
            <person name="Zeng Q."/>
            <person name="Gargeya S."/>
            <person name="Fitzgerald M."/>
            <person name="Haas B."/>
            <person name="Abouelleil A."/>
            <person name="Allen A.W."/>
            <person name="Alvarado L."/>
            <person name="Arachchi H.M."/>
            <person name="Berlin A.M."/>
            <person name="Chapman S.B."/>
            <person name="Gainer-Dewar J."/>
            <person name="Goldberg J."/>
            <person name="Griggs A."/>
            <person name="Gujja S."/>
            <person name="Hansen M."/>
            <person name="Howarth C."/>
            <person name="Imamovic A."/>
            <person name="Ireland A."/>
            <person name="Larimer J."/>
            <person name="McCowan C."/>
            <person name="Murphy C."/>
            <person name="Pearson M."/>
            <person name="Poon T.W."/>
            <person name="Priest M."/>
            <person name="Roberts A."/>
            <person name="Saif S."/>
            <person name="Shea T."/>
            <person name="Sisk P."/>
            <person name="Sykes S."/>
            <person name="Wortman J."/>
            <person name="Nusbaum C."/>
            <person name="Birren B."/>
        </authorList>
    </citation>
    <scope>NUCLEOTIDE SEQUENCE [LARGE SCALE GENOMIC DNA]</scope>
    <source>
        <strain evidence="8 9">Palo Alto/Uganda</strain>
    </source>
</reference>